<evidence type="ECO:0000313" key="2">
    <source>
        <dbReference type="EMBL" id="RTY36796.1"/>
    </source>
</evidence>
<dbReference type="SUPFAM" id="SSF101327">
    <property type="entry name" value="YgfB-like"/>
    <property type="match status" value="1"/>
</dbReference>
<name>A0A3S0L160_CHLPH</name>
<dbReference type="Pfam" id="PF07929">
    <property type="entry name" value="PRiA4_ORF3"/>
    <property type="match status" value="1"/>
</dbReference>
<dbReference type="RefSeq" id="WP_126384808.1">
    <property type="nucleotide sequence ID" value="NZ_RXYK01000012.1"/>
</dbReference>
<dbReference type="PANTHER" id="PTHR41878">
    <property type="entry name" value="LEXA REPRESSOR-RELATED"/>
    <property type="match status" value="1"/>
</dbReference>
<organism evidence="2 3">
    <name type="scientific">Chlorobium phaeovibrioides</name>
    <dbReference type="NCBI Taxonomy" id="1094"/>
    <lineage>
        <taxon>Bacteria</taxon>
        <taxon>Pseudomonadati</taxon>
        <taxon>Chlorobiota</taxon>
        <taxon>Chlorobiia</taxon>
        <taxon>Chlorobiales</taxon>
        <taxon>Chlorobiaceae</taxon>
        <taxon>Chlorobium/Pelodictyon group</taxon>
        <taxon>Chlorobium</taxon>
    </lineage>
</organism>
<accession>A0A3S0L160</accession>
<dbReference type="Pfam" id="PF02810">
    <property type="entry name" value="SEC-C"/>
    <property type="match status" value="1"/>
</dbReference>
<dbReference type="InterPro" id="IPR011978">
    <property type="entry name" value="YgfB-like"/>
</dbReference>
<feature type="domain" description="Plasmid pRiA4b Orf3-like" evidence="1">
    <location>
        <begin position="3"/>
        <end position="147"/>
    </location>
</feature>
<dbReference type="InterPro" id="IPR024047">
    <property type="entry name" value="MM3350-like_sf"/>
</dbReference>
<dbReference type="EMBL" id="RXYK01000012">
    <property type="protein sequence ID" value="RTY36796.1"/>
    <property type="molecule type" value="Genomic_DNA"/>
</dbReference>
<dbReference type="InterPro" id="IPR004027">
    <property type="entry name" value="SEC_C_motif"/>
</dbReference>
<dbReference type="Gene3D" id="3.10.450.50">
    <property type="match status" value="1"/>
</dbReference>
<dbReference type="InterPro" id="IPR012912">
    <property type="entry name" value="Plasmid_pRiA4b_Orf3-like"/>
</dbReference>
<comment type="caution">
    <text evidence="2">The sequence shown here is derived from an EMBL/GenBank/DDBJ whole genome shotgun (WGS) entry which is preliminary data.</text>
</comment>
<dbReference type="Pfam" id="PF03695">
    <property type="entry name" value="UPF0149"/>
    <property type="match status" value="1"/>
</dbReference>
<gene>
    <name evidence="2" type="ORF">EKD02_07580</name>
</gene>
<dbReference type="InterPro" id="IPR036255">
    <property type="entry name" value="YgfB-like_sf"/>
</dbReference>
<dbReference type="PANTHER" id="PTHR41878:SF1">
    <property type="entry name" value="TNPR PROTEIN"/>
    <property type="match status" value="1"/>
</dbReference>
<dbReference type="SUPFAM" id="SSF159941">
    <property type="entry name" value="MM3350-like"/>
    <property type="match status" value="1"/>
</dbReference>
<dbReference type="Proteomes" id="UP000279908">
    <property type="component" value="Unassembled WGS sequence"/>
</dbReference>
<sequence>MLVYELRVSLLHAEPPVWRRVRMPAEAQLPLVHTSLQLVMGWENRHLHEFVGANRLHYGEAEEGALDAGVLDERHHTLQSLFAEPGERCLYVYDYGDDWVHEIILESVGELLPEEFPLCCLDGSGACPPEDCGGVGGYAALLESLGDGFNARAFDCASFNDEVGRLFPRDDEMHSPESVSEGIALFLGLRDLLETGATTEGAMSVMMLDGFFSALAIHPEAILPDRWLPWVWDVTGSGREPGFASKGEVEKAMGLLFTYYNIVVGKLGDEAAGYTPLFDELGIKAAEDRPLAVRDWAQGFICGAMIDKGVWDRTFKDEQGKMLLAPFAMMAGMFDEAQDSRELQVEEMKEKVQDELGFNVLDLREFWVPWRREYLSQHGGGGMIRSEARVGRNDRCPCGSGKKYKQCCGR</sequence>
<dbReference type="NCBIfam" id="TIGR02292">
    <property type="entry name" value="ygfB_yecA"/>
    <property type="match status" value="1"/>
</dbReference>
<dbReference type="SUPFAM" id="SSF103642">
    <property type="entry name" value="Sec-C motif"/>
    <property type="match status" value="1"/>
</dbReference>
<evidence type="ECO:0000313" key="3">
    <source>
        <dbReference type="Proteomes" id="UP000279908"/>
    </source>
</evidence>
<evidence type="ECO:0000259" key="1">
    <source>
        <dbReference type="Pfam" id="PF07929"/>
    </source>
</evidence>
<dbReference type="AlphaFoldDB" id="A0A3S0L160"/>
<dbReference type="Gene3D" id="3.10.290.30">
    <property type="entry name" value="MM3350-like"/>
    <property type="match status" value="1"/>
</dbReference>
<protein>
    <submittedName>
        <fullName evidence="2">YecA family protein</fullName>
    </submittedName>
</protein>
<reference evidence="2 3" key="1">
    <citation type="submission" date="2018-12" db="EMBL/GenBank/DDBJ databases">
        <authorList>
            <person name="Lunina O.N."/>
            <person name="Grouzdev D.S."/>
            <person name="Gorlenko V.M."/>
            <person name="Savvichev A.S."/>
        </authorList>
    </citation>
    <scope>NUCLEOTIDE SEQUENCE [LARGE SCALE GENOMIC DNA]</scope>
    <source>
        <strain evidence="2 3">BrKhr-17</strain>
    </source>
</reference>
<proteinExistence type="predicted"/>